<gene>
    <name evidence="2" type="ORF">B0A50_01910</name>
</gene>
<sequence length="239" mass="25597">MNLPYGSFDIGDAWIDLELQAFGGGGGGGELDDWSSLLPSPDCLQDPLLSSSAPTSFTCWSAGQNDTHYGFPPPTFNSMAWITPNTCSIQPPLYPPSSSSFDLSTPPNHTYLLRPSFNPHQQPSKPPTLPISPVTTSAPPPTSFSATSAEDPTTGPRLLAKLFGRLASRTAYPAHAGSPDPDPSLHAQPPRSPTDLYTAQWVRGERASRAGCREDDEDDEDDDDDGDDDEDEDGEGDFA</sequence>
<keyword evidence="3" id="KW-1185">Reference proteome</keyword>
<reference evidence="2 3" key="1">
    <citation type="submission" date="2017-03" db="EMBL/GenBank/DDBJ databases">
        <title>Genomes of endolithic fungi from Antarctica.</title>
        <authorList>
            <person name="Coleine C."/>
            <person name="Masonjones S."/>
            <person name="Stajich J.E."/>
        </authorList>
    </citation>
    <scope>NUCLEOTIDE SEQUENCE [LARGE SCALE GENOMIC DNA]</scope>
    <source>
        <strain evidence="2 3">CCFEE 6315</strain>
    </source>
</reference>
<evidence type="ECO:0000313" key="3">
    <source>
        <dbReference type="Proteomes" id="UP000308549"/>
    </source>
</evidence>
<evidence type="ECO:0000256" key="1">
    <source>
        <dbReference type="SAM" id="MobiDB-lite"/>
    </source>
</evidence>
<feature type="region of interest" description="Disordered" evidence="1">
    <location>
        <begin position="172"/>
        <end position="239"/>
    </location>
</feature>
<dbReference type="AlphaFoldDB" id="A0A4U0U6W2"/>
<evidence type="ECO:0000313" key="2">
    <source>
        <dbReference type="EMBL" id="TKA30943.1"/>
    </source>
</evidence>
<feature type="compositionally biased region" description="Acidic residues" evidence="1">
    <location>
        <begin position="214"/>
        <end position="239"/>
    </location>
</feature>
<accession>A0A4U0U6W2</accession>
<dbReference type="EMBL" id="NAJL01000009">
    <property type="protein sequence ID" value="TKA30943.1"/>
    <property type="molecule type" value="Genomic_DNA"/>
</dbReference>
<dbReference type="Proteomes" id="UP000308549">
    <property type="component" value="Unassembled WGS sequence"/>
</dbReference>
<organism evidence="2 3">
    <name type="scientific">Salinomyces thailandicus</name>
    <dbReference type="NCBI Taxonomy" id="706561"/>
    <lineage>
        <taxon>Eukaryota</taxon>
        <taxon>Fungi</taxon>
        <taxon>Dikarya</taxon>
        <taxon>Ascomycota</taxon>
        <taxon>Pezizomycotina</taxon>
        <taxon>Dothideomycetes</taxon>
        <taxon>Dothideomycetidae</taxon>
        <taxon>Mycosphaerellales</taxon>
        <taxon>Teratosphaeriaceae</taxon>
        <taxon>Salinomyces</taxon>
    </lineage>
</organism>
<comment type="caution">
    <text evidence="2">The sequence shown here is derived from an EMBL/GenBank/DDBJ whole genome shotgun (WGS) entry which is preliminary data.</text>
</comment>
<feature type="compositionally biased region" description="Low complexity" evidence="1">
    <location>
        <begin position="131"/>
        <end position="149"/>
    </location>
</feature>
<protein>
    <submittedName>
        <fullName evidence="2">Uncharacterized protein</fullName>
    </submittedName>
</protein>
<feature type="region of interest" description="Disordered" evidence="1">
    <location>
        <begin position="110"/>
        <end position="155"/>
    </location>
</feature>
<proteinExistence type="predicted"/>
<feature type="compositionally biased region" description="Basic and acidic residues" evidence="1">
    <location>
        <begin position="203"/>
        <end position="213"/>
    </location>
</feature>
<name>A0A4U0U6W2_9PEZI</name>
<dbReference type="OrthoDB" id="5595379at2759"/>